<dbReference type="AlphaFoldDB" id="A0A6M3JT14"/>
<name>A0A6M3JT14_9ZZZZ</name>
<evidence type="ECO:0000313" key="1">
    <source>
        <dbReference type="EMBL" id="QJA72242.1"/>
    </source>
</evidence>
<dbReference type="EMBL" id="MT141935">
    <property type="protein sequence ID" value="QJA72242.1"/>
    <property type="molecule type" value="Genomic_DNA"/>
</dbReference>
<accession>A0A6M3JT14</accession>
<proteinExistence type="predicted"/>
<sequence length="57" mass="6484">MRDRRRINKVWQACNPLGEWFTYALVGSGKNSFIATLSNGAMADYYQSKVGTEYFNG</sequence>
<organism evidence="1">
    <name type="scientific">viral metagenome</name>
    <dbReference type="NCBI Taxonomy" id="1070528"/>
    <lineage>
        <taxon>unclassified sequences</taxon>
        <taxon>metagenomes</taxon>
        <taxon>organismal metagenomes</taxon>
    </lineage>
</organism>
<gene>
    <name evidence="1" type="ORF">MM415A02830_0010</name>
</gene>
<protein>
    <submittedName>
        <fullName evidence="1">Uncharacterized protein</fullName>
    </submittedName>
</protein>
<reference evidence="1" key="1">
    <citation type="submission" date="2020-03" db="EMBL/GenBank/DDBJ databases">
        <title>The deep terrestrial virosphere.</title>
        <authorList>
            <person name="Holmfeldt K."/>
            <person name="Nilsson E."/>
            <person name="Simone D."/>
            <person name="Lopez-Fernandez M."/>
            <person name="Wu X."/>
            <person name="de Brujin I."/>
            <person name="Lundin D."/>
            <person name="Andersson A."/>
            <person name="Bertilsson S."/>
            <person name="Dopson M."/>
        </authorList>
    </citation>
    <scope>NUCLEOTIDE SEQUENCE</scope>
    <source>
        <strain evidence="1">MM415A02830</strain>
    </source>
</reference>